<organism evidence="1 2">
    <name type="scientific">Pseudonocardia hierapolitana</name>
    <dbReference type="NCBI Taxonomy" id="1128676"/>
    <lineage>
        <taxon>Bacteria</taxon>
        <taxon>Bacillati</taxon>
        <taxon>Actinomycetota</taxon>
        <taxon>Actinomycetes</taxon>
        <taxon>Pseudonocardiales</taxon>
        <taxon>Pseudonocardiaceae</taxon>
        <taxon>Pseudonocardia</taxon>
    </lineage>
</organism>
<evidence type="ECO:0000313" key="1">
    <source>
        <dbReference type="EMBL" id="TWF76848.1"/>
    </source>
</evidence>
<gene>
    <name evidence="1" type="ORF">FHX44_112746</name>
</gene>
<accession>A0A561SPQ3</accession>
<name>A0A561SPQ3_9PSEU</name>
<proteinExistence type="predicted"/>
<evidence type="ECO:0000313" key="2">
    <source>
        <dbReference type="Proteomes" id="UP000321261"/>
    </source>
</evidence>
<keyword evidence="2" id="KW-1185">Reference proteome</keyword>
<protein>
    <submittedName>
        <fullName evidence="1">Uncharacterized protein</fullName>
    </submittedName>
</protein>
<sequence length="133" mass="14761">MAAMTAVERLLTTAYVDDRAPDEHVSVRARHEAVLTDGRRLLLLDDRGWGSTQRWSAASAEDVEETARVVVGPDEPPEGRTWEQEQTGHWAHLARILEEHGVAVDARDLRRLPHDVVLTERLLALLGGEPASS</sequence>
<dbReference type="AlphaFoldDB" id="A0A561SPQ3"/>
<dbReference type="Proteomes" id="UP000321261">
    <property type="component" value="Unassembled WGS sequence"/>
</dbReference>
<comment type="caution">
    <text evidence="1">The sequence shown here is derived from an EMBL/GenBank/DDBJ whole genome shotgun (WGS) entry which is preliminary data.</text>
</comment>
<dbReference type="EMBL" id="VIWU01000001">
    <property type="protein sequence ID" value="TWF76848.1"/>
    <property type="molecule type" value="Genomic_DNA"/>
</dbReference>
<reference evidence="1 2" key="1">
    <citation type="submission" date="2019-06" db="EMBL/GenBank/DDBJ databases">
        <title>Sequencing the genomes of 1000 actinobacteria strains.</title>
        <authorList>
            <person name="Klenk H.-P."/>
        </authorList>
    </citation>
    <scope>NUCLEOTIDE SEQUENCE [LARGE SCALE GENOMIC DNA]</scope>
    <source>
        <strain evidence="1 2">DSM 45671</strain>
    </source>
</reference>